<dbReference type="AlphaFoldDB" id="A0A9P6I897"/>
<feature type="compositionally biased region" description="Basic and acidic residues" evidence="1">
    <location>
        <begin position="60"/>
        <end position="74"/>
    </location>
</feature>
<gene>
    <name evidence="2" type="ORF">CkaCkLH20_03271</name>
</gene>
<dbReference type="RefSeq" id="XP_038748499.1">
    <property type="nucleotide sequence ID" value="XM_038885990.1"/>
</dbReference>
<accession>A0A9P6I897</accession>
<reference evidence="2" key="1">
    <citation type="submission" date="2020-03" db="EMBL/GenBank/DDBJ databases">
        <authorList>
            <person name="He L."/>
        </authorList>
    </citation>
    <scope>NUCLEOTIDE SEQUENCE</scope>
    <source>
        <strain evidence="2">CkLH20</strain>
    </source>
</reference>
<feature type="region of interest" description="Disordered" evidence="1">
    <location>
        <begin position="36"/>
        <end position="90"/>
    </location>
</feature>
<evidence type="ECO:0000256" key="1">
    <source>
        <dbReference type="SAM" id="MobiDB-lite"/>
    </source>
</evidence>
<dbReference type="OrthoDB" id="4842387at2759"/>
<reference evidence="2" key="2">
    <citation type="submission" date="2020-11" db="EMBL/GenBank/DDBJ databases">
        <title>Whole genome sequencing of Colletotrichum sp.</title>
        <authorList>
            <person name="Li H."/>
        </authorList>
    </citation>
    <scope>NUCLEOTIDE SEQUENCE</scope>
    <source>
        <strain evidence="2">CkLH20</strain>
    </source>
</reference>
<protein>
    <submittedName>
        <fullName evidence="2">Uncharacterized protein</fullName>
    </submittedName>
</protein>
<organism evidence="2 3">
    <name type="scientific">Colletotrichum karsti</name>
    <dbReference type="NCBI Taxonomy" id="1095194"/>
    <lineage>
        <taxon>Eukaryota</taxon>
        <taxon>Fungi</taxon>
        <taxon>Dikarya</taxon>
        <taxon>Ascomycota</taxon>
        <taxon>Pezizomycotina</taxon>
        <taxon>Sordariomycetes</taxon>
        <taxon>Hypocreomycetidae</taxon>
        <taxon>Glomerellales</taxon>
        <taxon>Glomerellaceae</taxon>
        <taxon>Colletotrichum</taxon>
        <taxon>Colletotrichum boninense species complex</taxon>
    </lineage>
</organism>
<dbReference type="Proteomes" id="UP000781932">
    <property type="component" value="Unassembled WGS sequence"/>
</dbReference>
<evidence type="ECO:0000313" key="3">
    <source>
        <dbReference type="Proteomes" id="UP000781932"/>
    </source>
</evidence>
<feature type="region of interest" description="Disordered" evidence="1">
    <location>
        <begin position="128"/>
        <end position="324"/>
    </location>
</feature>
<comment type="caution">
    <text evidence="2">The sequence shown here is derived from an EMBL/GenBank/DDBJ whole genome shotgun (WGS) entry which is preliminary data.</text>
</comment>
<feature type="compositionally biased region" description="Acidic residues" evidence="1">
    <location>
        <begin position="294"/>
        <end position="309"/>
    </location>
</feature>
<dbReference type="EMBL" id="JAATWM020000008">
    <property type="protein sequence ID" value="KAF9879038.1"/>
    <property type="molecule type" value="Genomic_DNA"/>
</dbReference>
<feature type="compositionally biased region" description="Pro residues" evidence="1">
    <location>
        <begin position="315"/>
        <end position="324"/>
    </location>
</feature>
<proteinExistence type="predicted"/>
<evidence type="ECO:0000313" key="2">
    <source>
        <dbReference type="EMBL" id="KAF9879038.1"/>
    </source>
</evidence>
<name>A0A9P6I897_9PEZI</name>
<sequence>MAKINLGFNELRQELRHQEIHSEPELRSEYGMRMYSAPARSVPDQQPYWDDLNGGQPDLHQQEMDQLLEGRRLEPQSYGDPRRQGGFYSDKVEFDRLSTMSSRVDPEHMQRAIQAGVQVALSELDGYAFPPSPTAQRSSTHYGAGDPSRPRQSAWQNGIYRSETAVPQSTPFDPPESPTQRRRVPQHASNTPQTEAEWVGRPRRHRAAREAAREMNTAAQRSNAPARAAAQADNVGAPLSRAEPPRSRTLMSGGRGPTYEEVREETEAGTLVRRIPADQVGPRRQHPNGYQEPYFEDGEEEDFMSDGESDGSRLRPPPAPEPPR</sequence>
<feature type="compositionally biased region" description="Low complexity" evidence="1">
    <location>
        <begin position="214"/>
        <end position="232"/>
    </location>
</feature>
<dbReference type="GeneID" id="62159064"/>
<keyword evidence="3" id="KW-1185">Reference proteome</keyword>